<evidence type="ECO:0000259" key="2">
    <source>
        <dbReference type="Pfam" id="PF13401"/>
    </source>
</evidence>
<accession>A0ABT2HL33</accession>
<dbReference type="SUPFAM" id="SSF52540">
    <property type="entry name" value="P-loop containing nucleoside triphosphate hydrolases"/>
    <property type="match status" value="1"/>
</dbReference>
<dbReference type="InterPro" id="IPR049945">
    <property type="entry name" value="AAA_22"/>
</dbReference>
<gene>
    <name evidence="3" type="ORF">NYQ28_14810</name>
</gene>
<comment type="caution">
    <text evidence="3">The sequence shown here is derived from an EMBL/GenBank/DDBJ whole genome shotgun (WGS) entry which is preliminary data.</text>
</comment>
<feature type="region of interest" description="Disordered" evidence="1">
    <location>
        <begin position="355"/>
        <end position="395"/>
    </location>
</feature>
<name>A0ABT2HL33_9MICO</name>
<proteinExistence type="predicted"/>
<evidence type="ECO:0000313" key="4">
    <source>
        <dbReference type="Proteomes" id="UP001652264"/>
    </source>
</evidence>
<sequence>MSDRMNHVNWARIVRGNPYERPEPLDHRALAKLSDVAKANYDDRRARWHANFGVIKTPQLVTAHEQLDEILAANRHVGDRVRGAAVVDAPPGLGKTTIANTYALRYWAKEMRRGLPEDDRYDRIPVIKVGLKANVTTKWLTERMCRFMGLPTTGTESAMHDRLFDAVEACETGLIVIDEIQFLNFAGKKGREVHNHIKFLANEFPTTFLFVGHSIRKVNARSSVAIQDAARQQTDSRWTYVDVNPFAITTDEAKAQWRSFLLTIESKLVLSRLQPGILADDLSDYIWSRTSGRMQHITSLIVRGCARAILSGDERLTRELLDQVKLERSAEFSREERAYGADHGVYERGRRIARQMTAAPTKPAGGGGKGPAGRTSRAGETANPHHASSTAAKQH</sequence>
<dbReference type="GeneID" id="95322467"/>
<dbReference type="Gene3D" id="3.40.50.300">
    <property type="entry name" value="P-loop containing nucleotide triphosphate hydrolases"/>
    <property type="match status" value="1"/>
</dbReference>
<dbReference type="EMBL" id="JANVAD010000008">
    <property type="protein sequence ID" value="MCS6523837.1"/>
    <property type="molecule type" value="Genomic_DNA"/>
</dbReference>
<dbReference type="Pfam" id="PF13401">
    <property type="entry name" value="AAA_22"/>
    <property type="match status" value="1"/>
</dbReference>
<dbReference type="InterPro" id="IPR027417">
    <property type="entry name" value="P-loop_NTPase"/>
</dbReference>
<organism evidence="3 4">
    <name type="scientific">Curtobacterium citreum</name>
    <dbReference type="NCBI Taxonomy" id="2036"/>
    <lineage>
        <taxon>Bacteria</taxon>
        <taxon>Bacillati</taxon>
        <taxon>Actinomycetota</taxon>
        <taxon>Actinomycetes</taxon>
        <taxon>Micrococcales</taxon>
        <taxon>Microbacteriaceae</taxon>
        <taxon>Curtobacterium</taxon>
    </lineage>
</organism>
<dbReference type="RefSeq" id="WP_141859604.1">
    <property type="nucleotide sequence ID" value="NZ_BMNV01000010.1"/>
</dbReference>
<feature type="compositionally biased region" description="Polar residues" evidence="1">
    <location>
        <begin position="386"/>
        <end position="395"/>
    </location>
</feature>
<evidence type="ECO:0000256" key="1">
    <source>
        <dbReference type="SAM" id="MobiDB-lite"/>
    </source>
</evidence>
<evidence type="ECO:0000313" key="3">
    <source>
        <dbReference type="EMBL" id="MCS6523837.1"/>
    </source>
</evidence>
<feature type="domain" description="ORC1/DEAH AAA+ ATPase" evidence="2">
    <location>
        <begin position="82"/>
        <end position="213"/>
    </location>
</feature>
<keyword evidence="4" id="KW-1185">Reference proteome</keyword>
<dbReference type="Proteomes" id="UP001652264">
    <property type="component" value="Unassembled WGS sequence"/>
</dbReference>
<protein>
    <submittedName>
        <fullName evidence="3">TniB family NTP-binding protein</fullName>
    </submittedName>
</protein>
<reference evidence="3 4" key="1">
    <citation type="submission" date="2022-08" db="EMBL/GenBank/DDBJ databases">
        <title>Taxonomy of Curtobacterium flaccumfaciens.</title>
        <authorList>
            <person name="Osdaghi E."/>
            <person name="Taghavi S.M."/>
            <person name="Hamidizade M."/>
            <person name="Abachi H."/>
            <person name="Fazliarab A."/>
            <person name="Baeyen S."/>
            <person name="Portier P."/>
            <person name="Van Vaerenbergh J."/>
            <person name="Jacques M.-A."/>
        </authorList>
    </citation>
    <scope>NUCLEOTIDE SEQUENCE [LARGE SCALE GENOMIC DNA]</scope>
    <source>
        <strain evidence="3 4">LMG8786T</strain>
    </source>
</reference>